<dbReference type="CDD" id="cd04714">
    <property type="entry name" value="BAH_BAHCC1"/>
    <property type="match status" value="1"/>
</dbReference>
<dbReference type="GO" id="GO:0003682">
    <property type="term" value="F:chromatin binding"/>
    <property type="evidence" value="ECO:0007669"/>
    <property type="project" value="InterPro"/>
</dbReference>
<feature type="compositionally biased region" description="Basic and acidic residues" evidence="1">
    <location>
        <begin position="2479"/>
        <end position="2495"/>
    </location>
</feature>
<dbReference type="EMBL" id="NHOQ01002357">
    <property type="protein sequence ID" value="PWA17820.1"/>
    <property type="molecule type" value="Genomic_DNA"/>
</dbReference>
<feature type="compositionally biased region" description="Basic and acidic residues" evidence="1">
    <location>
        <begin position="1945"/>
        <end position="1962"/>
    </location>
</feature>
<feature type="region of interest" description="Disordered" evidence="1">
    <location>
        <begin position="1"/>
        <end position="54"/>
    </location>
</feature>
<feature type="compositionally biased region" description="Polar residues" evidence="1">
    <location>
        <begin position="1131"/>
        <end position="1142"/>
    </location>
</feature>
<feature type="compositionally biased region" description="Acidic residues" evidence="1">
    <location>
        <begin position="1849"/>
        <end position="1867"/>
    </location>
</feature>
<dbReference type="Gene3D" id="2.30.30.140">
    <property type="match status" value="1"/>
</dbReference>
<feature type="compositionally biased region" description="Low complexity" evidence="1">
    <location>
        <begin position="1062"/>
        <end position="1088"/>
    </location>
</feature>
<feature type="compositionally biased region" description="Low complexity" evidence="1">
    <location>
        <begin position="2538"/>
        <end position="2567"/>
    </location>
</feature>
<dbReference type="PANTHER" id="PTHR12505">
    <property type="entry name" value="PHD FINGER TRANSCRIPTION FACTOR"/>
    <property type="match status" value="1"/>
</dbReference>
<feature type="domain" description="BAH" evidence="2">
    <location>
        <begin position="2703"/>
        <end position="2824"/>
    </location>
</feature>
<dbReference type="SMART" id="SM00439">
    <property type="entry name" value="BAH"/>
    <property type="match status" value="1"/>
</dbReference>
<feature type="compositionally biased region" description="Polar residues" evidence="1">
    <location>
        <begin position="1784"/>
        <end position="1822"/>
    </location>
</feature>
<dbReference type="PROSITE" id="PS51038">
    <property type="entry name" value="BAH"/>
    <property type="match status" value="1"/>
</dbReference>
<feature type="compositionally biased region" description="Low complexity" evidence="1">
    <location>
        <begin position="179"/>
        <end position="192"/>
    </location>
</feature>
<feature type="region of interest" description="Disordered" evidence="1">
    <location>
        <begin position="838"/>
        <end position="871"/>
    </location>
</feature>
<feature type="region of interest" description="Disordered" evidence="1">
    <location>
        <begin position="113"/>
        <end position="209"/>
    </location>
</feature>
<feature type="compositionally biased region" description="Low complexity" evidence="1">
    <location>
        <begin position="696"/>
        <end position="713"/>
    </location>
</feature>
<feature type="region of interest" description="Disordered" evidence="1">
    <location>
        <begin position="1062"/>
        <end position="1242"/>
    </location>
</feature>
<feature type="region of interest" description="Disordered" evidence="1">
    <location>
        <begin position="1622"/>
        <end position="1703"/>
    </location>
</feature>
<feature type="region of interest" description="Disordered" evidence="1">
    <location>
        <begin position="282"/>
        <end position="531"/>
    </location>
</feature>
<evidence type="ECO:0000256" key="1">
    <source>
        <dbReference type="SAM" id="MobiDB-lite"/>
    </source>
</evidence>
<feature type="compositionally biased region" description="Basic residues" evidence="1">
    <location>
        <begin position="1644"/>
        <end position="1657"/>
    </location>
</feature>
<feature type="compositionally biased region" description="Polar residues" evidence="1">
    <location>
        <begin position="113"/>
        <end position="134"/>
    </location>
</feature>
<sequence length="3281" mass="360041">MGNSSASFMGTFLASSLGSPPSHPPHPSRAPSSPSSPSFRGGPHSSTSQIWFPHSHEGPGYPRFSGSLAHTFLPMSHLDHHANSGVLYGQHRFYDTQKENFYLRGLPSQPSLISANHSLPSMSRTGSGHSQGSCSRDRDPGLGTGIHKGLKEGSLERGVVPIKDKERSSGKQDAKERQQQQQQHQNHQTPQTTHHHHSHTHQQQSHYPQHPLPLEEVNSRALERHKASLTMEYTKDHHQTMSKPLSACLHNGKMPNGDPGTTTGSKVSLPSCGGEGTGLRSMVDGGSSQGRLIGSNVNGRCTKEGVSGEMRISEQPSDCLERGQAPLHHSLPYSVPTPLHMGSAAGGAHSHPHPHAHPHSHPHPGGFHCLQLHPSHPHHPHHSHHTHHHPDFFCPPPPAPLANPASQDRGTINVGREPKVTGPTFVPSVADLGDKSNGPFQLGNPDCQGVVNGGGSTSKDKAIEKGGTGHHSNWQRKQQQQHPYRKTEKSLDWMQSHHQHVQPSQLPPQPQQQQQKTPHSQQQHQVVRSRSAECINSSVDMDVFRPSLSQGPKAGHSVPHSVNSSPYRDCSHQGPPPNSSPLGNKNMGQHAGAGASHASGGSCSLQREGQKVARIRHQQHGRPGPDAPSPSELNQSNNQELKRKMDMSPYGYNNNSGQHHHQQPPVPPWGMRPPHHMSQPEEEQRRSYMELGGSGAQHSQRQQQQQQQGLVLPPQQPPPAPTLSQQQPQQQPDAQGPTQGESSAMKSLLKYSNQHQPLLLSQKSPFGGLGSLKSGPSGGSCALQGNKQTLPSRKGPADGERPDYSVRSRETGEAGHVENEVRQPPPPVGIAVAVARQREPPCRSGDSHPNSRQGRVHNSVKGLPRSMYPVDPNEEERKRINEEQMGLNCLDRDRDPYIRDNKDRVEFARIHPSTSCHGDLTSHLMVPGGTSLQSGQLGDPAAHSAHHHWMPRTGSPSLWMTGHSYGIGHTPLHQNLPPGFSSAMPGPLQPVLPLPQDPSAQLVVLPSEPTPHPAPHHLDVIEQQGLWPPVYSARGPPSHMQHPAVYSRSQFLRQQELYAFQQHQQLQHQHQNHQSQQLQLPPQPQQQHRAAHTMQHQPTHNEQIHKRPDEPSDELEELITEPRPSKPAKNYSYNPPQRSNSPPGACATHLSPCYQSPSLRQHPRSTPSTPCPAPSPMAATPHSPAISPAPPQMLKGPESQDKRGEGQAPQDYPESLEPDLPPGYTYPAIALGYRNGPSPQDVRLAQPADLEAVQAEPSEHAPQSLAGLGEELDCQVPVIPLTEPLPLKEVEPGEEESMNERALQLREEVEVTAVTAANYVPEEEGADEQCSAEADVLSCPPVVNSVCEMASCPVPLVTEQPSGPLAVITLEEEDDEEAVGEESQVLHDQKVNLHAEQESELPAIIELDPVSPAVYESPCSQPEAAKKSEHENKMTPEDAAVEFLCPSPASTSVCSNGEEAVAVPCKPYVPCYWSLELLIAAAFCTDVPPFPLFSSSTPSTVLSQCAPNKGMELLSELADLELQQMKHICGKTPEEDLLMFDLHSLATLATARALEAGSQESSKTGPQQSFSARRIFNLRRKFSWAPRNEPVCPAKVSMETMDGPELEMRVKLADIQRRYKEKQKELAKLQRKHDHQKEETPRSPARRGPGRPRKRKPTLTTGLVSSNEGQRKVKSAGVGLSSSPEDLGGGRETQRRKKRLSSQGFERISTVQIKSQGCRKSSVHSVLSSKLAGDVAQLKQKAPVKRNLSGTGSRDKEGSPCSLNLKHAQRNQGGIKGESRRESGGQSDTGASVDSTTQESWSGQAQHGNKKGSTQGKGSSYFHQARSKVLRGQRQEAAKEEESSSAESDSSDQEDEEEEGSYETDEGQDFRSQPTRDITSGSFMMGPSPSSIVKLEANQKARNKKQRQELYGSQILSVAESEVKVKKKPNNRLGIGPAVKNLQHQRPEGGRRTCGPRSKESRWGSLGTRGNRYRKTFGMATFPTTSERLKRATRKSTMLRGAISKRRSCWSVGASSMQNDDGSRGQKSMDQQSKGRAVSRLLESFVADEGFQIDGSSFSEEEEDRGLSNKRNPKIPNCNLTKEHLCDGLKVLISKEDELLYAARVHTLEIPDIFSIVIDGERGNRPRIYSLEQLLKEAVLDIRPESEAVLSDGTRVCAYWSERSRCLYPGYVRRGGSVDEGKPGVMVEFDDGDRGKISLPNIRLLPPGYQIQCGESSPALLAPSGTAAKKSSSLEQAPISDRPSDRLSSTNSLSNTQNLTVIKRRPGRPKGSGKKQKQQQAENANKNPPAFLGWSSLGNTRKRPADSLFQFNGAPRKALRGKEDALFSSPQTQSLTSQPTKGLFSSSSFEVDSFRSIANGYSSFCSQSAGAGPGLSMVPRTGMYNEKRRQDDIVAPRSRKSGQEFLVKLDHEGVTSPKTKNSKALLLQNEYSSVSNMPKTEAYSHPVLLVKDNKKGGASRVELLLKGTTPQRKPPPSLRQEKYGDLGFSSHRECHPSYSDLDDEEEEEEEERRQAALAAATGGLRMPGRFLSRLSVSSSSSASSSSSSSGSLSSSSLCSSDNDSSYSSDDEDSSALMLQSCLSSHQGLLPSAEPSTSSRPRQHSFVAKAVAVSSAKGGPSEQLSNSKPVKRKECMAAVSKPAKECMKKPRMLPDDTSFIPRPKVSAFLAGRQMWRWAGNPTQRRGLKGKARKLFYKAIVRGRDTVRVGDCAVFLSAGRPNLPYVGQIENFWESWTSRMVVKVKWFYHPEETKLGKRHRDGKYALYQSCHEDENDVQTISHKCRVVSREEYECLTRNQKPNSSYPDLYYLAGTYDPTTGQLVTVEGVSIIPYTISVLTVNDNQIHKAMDESTRCLQQHVPFSFHSLELQSPTTTLPPQPQYAQAGANGHISHLQQWPSEHKQFCLPPQPFVLTVATAPCLSRGLSWISSMRFSGVFTPLMVAEIQTSLPLLILFTLLFSSVYSVLQHPGAPCSKQLFHYGGSSNFSRAALLHSSLTAHHGRCRGSLGTPAIVAVKPSLFQLPEWLLGRVSHRNCQRLSSNHTANLPSSAFDQLALFFLLVCTAGAESGDRKPRTEATKHLQAPFGKLWSPLATGTGDKAVQDVIKNRRNNQQKRFLFRAPYFTVSVCGNAEQIQRGEIRSSSGSLERQCFVYEPLAEQTYTMLHLRDGISLSIMYCTDSNNLELSYTAVSCRLSSLLCLLLRDKFGSLFKTNSSFFHLFATDPCMTCEKLQTSNGFILTRSLFLKLHIQFVRFPLLVLEGAAERSNGSTGEHRKDIFGFLYL</sequence>
<feature type="compositionally biased region" description="Basic residues" evidence="1">
    <location>
        <begin position="375"/>
        <end position="388"/>
    </location>
</feature>
<dbReference type="Pfam" id="PF24912">
    <property type="entry name" value="SH3_TNRC18"/>
    <property type="match status" value="1"/>
</dbReference>
<feature type="compositionally biased region" description="Polar residues" evidence="1">
    <location>
        <begin position="741"/>
        <end position="762"/>
    </location>
</feature>
<accession>A0A315V5A7</accession>
<feature type="compositionally biased region" description="Basic and acidic residues" evidence="1">
    <location>
        <begin position="1833"/>
        <end position="1842"/>
    </location>
</feature>
<dbReference type="InterPro" id="IPR001025">
    <property type="entry name" value="BAH_dom"/>
</dbReference>
<dbReference type="Pfam" id="PF01426">
    <property type="entry name" value="BAH"/>
    <property type="match status" value="1"/>
</dbReference>
<reference evidence="3 4" key="1">
    <citation type="journal article" date="2018" name="G3 (Bethesda)">
        <title>A High-Quality Reference Genome for the Invasive Mosquitofish Gambusia affinis Using a Chicago Library.</title>
        <authorList>
            <person name="Hoffberg S.L."/>
            <person name="Troendle N.J."/>
            <person name="Glenn T.C."/>
            <person name="Mahmud O."/>
            <person name="Louha S."/>
            <person name="Chalopin D."/>
            <person name="Bennetzen J.L."/>
            <person name="Mauricio R."/>
        </authorList>
    </citation>
    <scope>NUCLEOTIDE SEQUENCE [LARGE SCALE GENOMIC DNA]</scope>
    <source>
        <strain evidence="3">NE01/NJP1002.9</strain>
        <tissue evidence="3">Muscle</tissue>
    </source>
</reference>
<dbReference type="InterPro" id="IPR056841">
    <property type="entry name" value="TNRC18_BAHCC1-like_SH3"/>
</dbReference>
<dbReference type="PANTHER" id="PTHR12505:SF25">
    <property type="entry name" value="BAH AND COILED-COIL DOMAIN-CONTAINING PROTEIN 1-LIKE ISOFORM X1"/>
    <property type="match status" value="1"/>
</dbReference>
<dbReference type="Gene3D" id="2.30.30.490">
    <property type="match status" value="1"/>
</dbReference>
<feature type="compositionally biased region" description="Basic and acidic residues" evidence="1">
    <location>
        <begin position="162"/>
        <end position="178"/>
    </location>
</feature>
<feature type="compositionally biased region" description="Low complexity" evidence="1">
    <location>
        <begin position="722"/>
        <end position="740"/>
    </location>
</feature>
<feature type="compositionally biased region" description="Polar residues" evidence="1">
    <location>
        <begin position="470"/>
        <end position="482"/>
    </location>
</feature>
<feature type="compositionally biased region" description="Low complexity" evidence="1">
    <location>
        <begin position="2247"/>
        <end position="2260"/>
    </location>
</feature>
<feature type="compositionally biased region" description="Low complexity" evidence="1">
    <location>
        <begin position="1880"/>
        <end position="1890"/>
    </location>
</feature>
<dbReference type="STRING" id="33528.ENSGAFP00000010049"/>
<feature type="compositionally biased region" description="Low complexity" evidence="1">
    <location>
        <begin position="590"/>
        <end position="604"/>
    </location>
</feature>
<evidence type="ECO:0000313" key="4">
    <source>
        <dbReference type="Proteomes" id="UP000250572"/>
    </source>
</evidence>
<feature type="compositionally biased region" description="Basic residues" evidence="1">
    <location>
        <begin position="350"/>
        <end position="362"/>
    </location>
</feature>
<dbReference type="Pfam" id="PF21744">
    <property type="entry name" value="BAHCC1-like_Tudor"/>
    <property type="match status" value="1"/>
</dbReference>
<feature type="compositionally biased region" description="Low complexity" evidence="1">
    <location>
        <begin position="763"/>
        <end position="775"/>
    </location>
</feature>
<dbReference type="Proteomes" id="UP000250572">
    <property type="component" value="Unassembled WGS sequence"/>
</dbReference>
<evidence type="ECO:0000259" key="2">
    <source>
        <dbReference type="PROSITE" id="PS51038"/>
    </source>
</evidence>
<feature type="compositionally biased region" description="Polar residues" evidence="1">
    <location>
        <begin position="1658"/>
        <end position="1668"/>
    </location>
</feature>
<feature type="compositionally biased region" description="Low complexity" evidence="1">
    <location>
        <begin position="511"/>
        <end position="529"/>
    </location>
</feature>
<feature type="compositionally biased region" description="Low complexity" evidence="1">
    <location>
        <begin position="29"/>
        <end position="46"/>
    </location>
</feature>
<feature type="region of interest" description="Disordered" evidence="1">
    <location>
        <begin position="1738"/>
        <end position="1890"/>
    </location>
</feature>
<feature type="compositionally biased region" description="Polar residues" evidence="1">
    <location>
        <begin position="1870"/>
        <end position="1879"/>
    </location>
</feature>
<organism evidence="3 4">
    <name type="scientific">Gambusia affinis</name>
    <name type="common">Western mosquitofish</name>
    <name type="synonym">Heterandria affinis</name>
    <dbReference type="NCBI Taxonomy" id="33528"/>
    <lineage>
        <taxon>Eukaryota</taxon>
        <taxon>Metazoa</taxon>
        <taxon>Chordata</taxon>
        <taxon>Craniata</taxon>
        <taxon>Vertebrata</taxon>
        <taxon>Euteleostomi</taxon>
        <taxon>Actinopterygii</taxon>
        <taxon>Neopterygii</taxon>
        <taxon>Teleostei</taxon>
        <taxon>Neoteleostei</taxon>
        <taxon>Acanthomorphata</taxon>
        <taxon>Ovalentaria</taxon>
        <taxon>Atherinomorphae</taxon>
        <taxon>Cyprinodontiformes</taxon>
        <taxon>Poeciliidae</taxon>
        <taxon>Poeciliinae</taxon>
        <taxon>Gambusia</taxon>
    </lineage>
</organism>
<dbReference type="InterPro" id="IPR052429">
    <property type="entry name" value="BAH_domain_protein"/>
</dbReference>
<dbReference type="InterPro" id="IPR043151">
    <property type="entry name" value="BAH_sf"/>
</dbReference>
<feature type="region of interest" description="Disordered" evidence="1">
    <location>
        <begin position="2586"/>
        <end position="2611"/>
    </location>
</feature>
<comment type="caution">
    <text evidence="3">The sequence shown here is derived from an EMBL/GenBank/DDBJ whole genome shotgun (WGS) entry which is preliminary data.</text>
</comment>
<feature type="compositionally biased region" description="Basic residues" evidence="1">
    <location>
        <begin position="2262"/>
        <end position="2277"/>
    </location>
</feature>
<evidence type="ECO:0000313" key="3">
    <source>
        <dbReference type="EMBL" id="PWA17820.1"/>
    </source>
</evidence>
<dbReference type="InterPro" id="IPR048924">
    <property type="entry name" value="BAHCC1-like_Tudor"/>
</dbReference>
<protein>
    <recommendedName>
        <fullName evidence="2">BAH domain-containing protein</fullName>
    </recommendedName>
</protein>
<feature type="compositionally biased region" description="Basic and acidic residues" evidence="1">
    <location>
        <begin position="795"/>
        <end position="821"/>
    </location>
</feature>
<feature type="compositionally biased region" description="Acidic residues" evidence="1">
    <location>
        <begin position="2500"/>
        <end position="2510"/>
    </location>
</feature>
<feature type="region of interest" description="Disordered" evidence="1">
    <location>
        <begin position="2538"/>
        <end position="2572"/>
    </location>
</feature>
<feature type="compositionally biased region" description="Polar residues" evidence="1">
    <location>
        <begin position="2013"/>
        <end position="2034"/>
    </location>
</feature>
<name>A0A315V5A7_GAMAF</name>
<feature type="region of interest" description="Disordered" evidence="1">
    <location>
        <begin position="2011"/>
        <end position="2034"/>
    </location>
</feature>
<feature type="region of interest" description="Disordered" evidence="1">
    <location>
        <begin position="545"/>
        <end position="826"/>
    </location>
</feature>
<feature type="non-terminal residue" evidence="3">
    <location>
        <position position="3281"/>
    </location>
</feature>
<feature type="compositionally biased region" description="Basic and acidic residues" evidence="1">
    <location>
        <begin position="678"/>
        <end position="688"/>
    </location>
</feature>
<feature type="region of interest" description="Disordered" evidence="1">
    <location>
        <begin position="2216"/>
        <end position="2297"/>
    </location>
</feature>
<feature type="region of interest" description="Disordered" evidence="1">
    <location>
        <begin position="1944"/>
        <end position="1970"/>
    </location>
</feature>
<keyword evidence="4" id="KW-1185">Reference proteome</keyword>
<proteinExistence type="predicted"/>
<feature type="region of interest" description="Disordered" evidence="1">
    <location>
        <begin position="2464"/>
        <end position="2521"/>
    </location>
</feature>
<gene>
    <name evidence="3" type="ORF">CCH79_00008376</name>
</gene>
<feature type="compositionally biased region" description="Low complexity" evidence="1">
    <location>
        <begin position="2278"/>
        <end position="2290"/>
    </location>
</feature>